<evidence type="ECO:0000313" key="3">
    <source>
        <dbReference type="Proteomes" id="UP000558997"/>
    </source>
</evidence>
<dbReference type="SUPFAM" id="SSF89957">
    <property type="entry name" value="MTH1187/YkoF-like"/>
    <property type="match status" value="1"/>
</dbReference>
<dbReference type="Gene3D" id="3.30.70.930">
    <property type="match status" value="1"/>
</dbReference>
<dbReference type="InterPro" id="IPR002767">
    <property type="entry name" value="Thiamine_BP"/>
</dbReference>
<evidence type="ECO:0000313" key="2">
    <source>
        <dbReference type="EMBL" id="MBB5981626.1"/>
    </source>
</evidence>
<evidence type="ECO:0000259" key="1">
    <source>
        <dbReference type="Pfam" id="PF01910"/>
    </source>
</evidence>
<keyword evidence="3" id="KW-1185">Reference proteome</keyword>
<feature type="domain" description="Thiamine-binding protein" evidence="1">
    <location>
        <begin position="6"/>
        <end position="76"/>
    </location>
</feature>
<accession>A0A841DXX1</accession>
<comment type="caution">
    <text evidence="2">The sequence shown here is derived from an EMBL/GenBank/DDBJ whole genome shotgun (WGS) entry which is preliminary data.</text>
</comment>
<dbReference type="AlphaFoldDB" id="A0A841DXX1"/>
<proteinExistence type="predicted"/>
<dbReference type="Proteomes" id="UP000558997">
    <property type="component" value="Unassembled WGS sequence"/>
</dbReference>
<gene>
    <name evidence="2" type="ORF">HDA44_004967</name>
</gene>
<reference evidence="2 3" key="1">
    <citation type="submission" date="2020-08" db="EMBL/GenBank/DDBJ databases">
        <title>Sequencing the genomes of 1000 actinobacteria strains.</title>
        <authorList>
            <person name="Klenk H.-P."/>
        </authorList>
    </citation>
    <scope>NUCLEOTIDE SEQUENCE [LARGE SCALE GENOMIC DNA]</scope>
    <source>
        <strain evidence="2 3">DSM 17294</strain>
    </source>
</reference>
<name>A0A841DXX1_9ACTN</name>
<dbReference type="Pfam" id="PF01910">
    <property type="entry name" value="Thiamine_BP"/>
    <property type="match status" value="1"/>
</dbReference>
<dbReference type="EMBL" id="JACHNF010000001">
    <property type="protein sequence ID" value="MBB5981626.1"/>
    <property type="molecule type" value="Genomic_DNA"/>
</dbReference>
<organism evidence="2 3">
    <name type="scientific">Kribbella solani</name>
    <dbReference type="NCBI Taxonomy" id="236067"/>
    <lineage>
        <taxon>Bacteria</taxon>
        <taxon>Bacillati</taxon>
        <taxon>Actinomycetota</taxon>
        <taxon>Actinomycetes</taxon>
        <taxon>Propionibacteriales</taxon>
        <taxon>Kribbellaceae</taxon>
        <taxon>Kribbella</taxon>
    </lineage>
</organism>
<dbReference type="RefSeq" id="WP_184838265.1">
    <property type="nucleotide sequence ID" value="NZ_BAAAVN010000024.1"/>
</dbReference>
<dbReference type="InterPro" id="IPR029756">
    <property type="entry name" value="MTH1187/YkoF-like"/>
</dbReference>
<sequence>MRLVAEFTTEPFEVEGQPPAHATEALRAAEEAGLECDFGPLGTQVRGEQDLLLPALQGVLKAAFAGGASQVTLQVRRDG</sequence>
<protein>
    <submittedName>
        <fullName evidence="2">Uncharacterized protein YqgV (UPF0045/DUF77 family)</fullName>
    </submittedName>
</protein>